<sequence length="120" mass="13319">MKQAASQPHKSTAQRWYQPKRIPLYLAVAGGLVGAATFFWTKQATHPQVETSKHDRKDHVSEEREGAVQAGIDHKESSGRQMTRAMGLHKGMDSDGIFPNEQASKKLGEYLKGDEGKSKK</sequence>
<dbReference type="InterPro" id="IPR010530">
    <property type="entry name" value="B12D"/>
</dbReference>
<evidence type="ECO:0000256" key="2">
    <source>
        <dbReference type="SAM" id="Phobius"/>
    </source>
</evidence>
<dbReference type="EMBL" id="JALJOS010000002">
    <property type="protein sequence ID" value="KAK9842979.1"/>
    <property type="molecule type" value="Genomic_DNA"/>
</dbReference>
<reference evidence="3 4" key="1">
    <citation type="journal article" date="2024" name="Nat. Commun.">
        <title>Phylogenomics reveals the evolutionary origins of lichenization in chlorophyte algae.</title>
        <authorList>
            <person name="Puginier C."/>
            <person name="Libourel C."/>
            <person name="Otte J."/>
            <person name="Skaloud P."/>
            <person name="Haon M."/>
            <person name="Grisel S."/>
            <person name="Petersen M."/>
            <person name="Berrin J.G."/>
            <person name="Delaux P.M."/>
            <person name="Dal Grande F."/>
            <person name="Keller J."/>
        </authorList>
    </citation>
    <scope>NUCLEOTIDE SEQUENCE [LARGE SCALE GENOMIC DNA]</scope>
    <source>
        <strain evidence="3 4">SAG 2145</strain>
    </source>
</reference>
<organism evidence="3 4">
    <name type="scientific">Apatococcus lobatus</name>
    <dbReference type="NCBI Taxonomy" id="904363"/>
    <lineage>
        <taxon>Eukaryota</taxon>
        <taxon>Viridiplantae</taxon>
        <taxon>Chlorophyta</taxon>
        <taxon>core chlorophytes</taxon>
        <taxon>Trebouxiophyceae</taxon>
        <taxon>Chlorellales</taxon>
        <taxon>Chlorellaceae</taxon>
        <taxon>Apatococcus</taxon>
    </lineage>
</organism>
<dbReference type="Proteomes" id="UP001438707">
    <property type="component" value="Unassembled WGS sequence"/>
</dbReference>
<dbReference type="AlphaFoldDB" id="A0AAW1SBN9"/>
<evidence type="ECO:0000313" key="3">
    <source>
        <dbReference type="EMBL" id="KAK9842979.1"/>
    </source>
</evidence>
<feature type="region of interest" description="Disordered" evidence="1">
    <location>
        <begin position="45"/>
        <end position="120"/>
    </location>
</feature>
<feature type="compositionally biased region" description="Basic and acidic residues" evidence="1">
    <location>
        <begin position="103"/>
        <end position="120"/>
    </location>
</feature>
<proteinExistence type="predicted"/>
<accession>A0AAW1SBN9</accession>
<keyword evidence="2" id="KW-0812">Transmembrane</keyword>
<evidence type="ECO:0000313" key="4">
    <source>
        <dbReference type="Proteomes" id="UP001438707"/>
    </source>
</evidence>
<feature type="compositionally biased region" description="Basic and acidic residues" evidence="1">
    <location>
        <begin position="51"/>
        <end position="78"/>
    </location>
</feature>
<keyword evidence="4" id="KW-1185">Reference proteome</keyword>
<keyword evidence="2" id="KW-0472">Membrane</keyword>
<name>A0AAW1SBN9_9CHLO</name>
<protein>
    <submittedName>
        <fullName evidence="3">Uncharacterized protein</fullName>
    </submittedName>
</protein>
<feature type="transmembrane region" description="Helical" evidence="2">
    <location>
        <begin position="21"/>
        <end position="40"/>
    </location>
</feature>
<comment type="caution">
    <text evidence="3">The sequence shown here is derived from an EMBL/GenBank/DDBJ whole genome shotgun (WGS) entry which is preliminary data.</text>
</comment>
<gene>
    <name evidence="3" type="ORF">WJX74_005218</name>
</gene>
<dbReference type="Pfam" id="PF06522">
    <property type="entry name" value="B12D"/>
    <property type="match status" value="1"/>
</dbReference>
<keyword evidence="2" id="KW-1133">Transmembrane helix</keyword>
<evidence type="ECO:0000256" key="1">
    <source>
        <dbReference type="SAM" id="MobiDB-lite"/>
    </source>
</evidence>